<keyword evidence="3" id="KW-1185">Reference proteome</keyword>
<feature type="region of interest" description="Disordered" evidence="1">
    <location>
        <begin position="13"/>
        <end position="70"/>
    </location>
</feature>
<evidence type="ECO:0000313" key="3">
    <source>
        <dbReference type="Proteomes" id="UP000314294"/>
    </source>
</evidence>
<proteinExistence type="predicted"/>
<gene>
    <name evidence="2" type="ORF">EYF80_048824</name>
</gene>
<dbReference type="AlphaFoldDB" id="A0A4Z2FIN7"/>
<protein>
    <submittedName>
        <fullName evidence="2">Uncharacterized protein</fullName>
    </submittedName>
</protein>
<evidence type="ECO:0000256" key="1">
    <source>
        <dbReference type="SAM" id="MobiDB-lite"/>
    </source>
</evidence>
<name>A0A4Z2FIN7_9TELE</name>
<organism evidence="2 3">
    <name type="scientific">Liparis tanakae</name>
    <name type="common">Tanaka's snailfish</name>
    <dbReference type="NCBI Taxonomy" id="230148"/>
    <lineage>
        <taxon>Eukaryota</taxon>
        <taxon>Metazoa</taxon>
        <taxon>Chordata</taxon>
        <taxon>Craniata</taxon>
        <taxon>Vertebrata</taxon>
        <taxon>Euteleostomi</taxon>
        <taxon>Actinopterygii</taxon>
        <taxon>Neopterygii</taxon>
        <taxon>Teleostei</taxon>
        <taxon>Neoteleostei</taxon>
        <taxon>Acanthomorphata</taxon>
        <taxon>Eupercaria</taxon>
        <taxon>Perciformes</taxon>
        <taxon>Cottioidei</taxon>
        <taxon>Cottales</taxon>
        <taxon>Liparidae</taxon>
        <taxon>Liparis</taxon>
    </lineage>
</organism>
<dbReference type="EMBL" id="SRLO01001141">
    <property type="protein sequence ID" value="TNN41019.1"/>
    <property type="molecule type" value="Genomic_DNA"/>
</dbReference>
<comment type="caution">
    <text evidence="2">The sequence shown here is derived from an EMBL/GenBank/DDBJ whole genome shotgun (WGS) entry which is preliminary data.</text>
</comment>
<dbReference type="Proteomes" id="UP000314294">
    <property type="component" value="Unassembled WGS sequence"/>
</dbReference>
<reference evidence="2 3" key="1">
    <citation type="submission" date="2019-03" db="EMBL/GenBank/DDBJ databases">
        <title>First draft genome of Liparis tanakae, snailfish: a comprehensive survey of snailfish specific genes.</title>
        <authorList>
            <person name="Kim W."/>
            <person name="Song I."/>
            <person name="Jeong J.-H."/>
            <person name="Kim D."/>
            <person name="Kim S."/>
            <person name="Ryu S."/>
            <person name="Song J.Y."/>
            <person name="Lee S.K."/>
        </authorList>
    </citation>
    <scope>NUCLEOTIDE SEQUENCE [LARGE SCALE GENOMIC DNA]</scope>
    <source>
        <tissue evidence="2">Muscle</tissue>
    </source>
</reference>
<accession>A0A4Z2FIN7</accession>
<sequence length="70" mass="7920">MEQWRVEAWRRVKKGEDEGGRVRMRMGKMGRMEENGATQLEPPEALPQGEPPEALPQGERAGRPDVGLSY</sequence>
<evidence type="ECO:0000313" key="2">
    <source>
        <dbReference type="EMBL" id="TNN41019.1"/>
    </source>
</evidence>